<proteinExistence type="predicted"/>
<evidence type="ECO:0000313" key="1">
    <source>
        <dbReference type="EMBL" id="QHT26356.1"/>
    </source>
</evidence>
<protein>
    <submittedName>
        <fullName evidence="1">Uncharacterized protein</fullName>
    </submittedName>
</protein>
<accession>A0A6C0EB39</accession>
<dbReference type="EMBL" id="MN739786">
    <property type="protein sequence ID" value="QHT26356.1"/>
    <property type="molecule type" value="Genomic_DNA"/>
</dbReference>
<sequence length="229" mass="26323">MDPNPFIAEDTKLSKIEELFDVCVMSSDVFPPSLRHVIDPDFKVGKHNDMVDNIITLPTDDNRSHSFHLIKKQINAIGGVSDRLITLGEILECMADDTVFFEDEEMRGIYKWMIKHCSSSRPTVAVLPNRDSYVRAFKRPIIDTELYKRSLQADGCFDFVPVSDLSEDGETLFFDVNRESLSDNMVRFDHGHTPSSVRTTQTIVFPTLESIVKTIEENNPFRRIRYSHF</sequence>
<organism evidence="1">
    <name type="scientific">viral metagenome</name>
    <dbReference type="NCBI Taxonomy" id="1070528"/>
    <lineage>
        <taxon>unclassified sequences</taxon>
        <taxon>metagenomes</taxon>
        <taxon>organismal metagenomes</taxon>
    </lineage>
</organism>
<dbReference type="AlphaFoldDB" id="A0A6C0EB39"/>
<name>A0A6C0EB39_9ZZZZ</name>
<reference evidence="1" key="1">
    <citation type="journal article" date="2020" name="Nature">
        <title>Giant virus diversity and host interactions through global metagenomics.</title>
        <authorList>
            <person name="Schulz F."/>
            <person name="Roux S."/>
            <person name="Paez-Espino D."/>
            <person name="Jungbluth S."/>
            <person name="Walsh D.A."/>
            <person name="Denef V.J."/>
            <person name="McMahon K.D."/>
            <person name="Konstantinidis K.T."/>
            <person name="Eloe-Fadrosh E.A."/>
            <person name="Kyrpides N.C."/>
            <person name="Woyke T."/>
        </authorList>
    </citation>
    <scope>NUCLEOTIDE SEQUENCE</scope>
    <source>
        <strain evidence="1">GVMAG-M-3300023179-27</strain>
    </source>
</reference>